<evidence type="ECO:0000256" key="1">
    <source>
        <dbReference type="ARBA" id="ARBA00004167"/>
    </source>
</evidence>
<dbReference type="EMBL" id="CP064030">
    <property type="protein sequence ID" value="QRN54647.1"/>
    <property type="molecule type" value="Genomic_DNA"/>
</dbReference>
<evidence type="ECO:0000259" key="7">
    <source>
        <dbReference type="Pfam" id="PF03544"/>
    </source>
</evidence>
<feature type="signal peptide" evidence="6">
    <location>
        <begin position="1"/>
        <end position="30"/>
    </location>
</feature>
<comment type="subcellular location">
    <subcellularLocation>
        <location evidence="1">Membrane</location>
        <topology evidence="1">Single-pass membrane protein</topology>
    </subcellularLocation>
</comment>
<accession>A0ABX7GW66</accession>
<keyword evidence="6" id="KW-0732">Signal</keyword>
<evidence type="ECO:0000256" key="2">
    <source>
        <dbReference type="ARBA" id="ARBA00022692"/>
    </source>
</evidence>
<keyword evidence="4" id="KW-0472">Membrane</keyword>
<feature type="chain" id="PRO_5046286714" evidence="6">
    <location>
        <begin position="31"/>
        <end position="186"/>
    </location>
</feature>
<evidence type="ECO:0000256" key="5">
    <source>
        <dbReference type="SAM" id="MobiDB-lite"/>
    </source>
</evidence>
<feature type="compositionally biased region" description="Pro residues" evidence="5">
    <location>
        <begin position="138"/>
        <end position="148"/>
    </location>
</feature>
<proteinExistence type="predicted"/>
<feature type="domain" description="TonB C-terminal" evidence="7">
    <location>
        <begin position="55"/>
        <end position="134"/>
    </location>
</feature>
<feature type="region of interest" description="Disordered" evidence="5">
    <location>
        <begin position="136"/>
        <end position="186"/>
    </location>
</feature>
<dbReference type="Gene3D" id="3.30.1150.10">
    <property type="match status" value="1"/>
</dbReference>
<evidence type="ECO:0000256" key="4">
    <source>
        <dbReference type="ARBA" id="ARBA00023136"/>
    </source>
</evidence>
<evidence type="ECO:0000256" key="6">
    <source>
        <dbReference type="SAM" id="SignalP"/>
    </source>
</evidence>
<dbReference type="InterPro" id="IPR037682">
    <property type="entry name" value="TonB_C"/>
</dbReference>
<protein>
    <submittedName>
        <fullName evidence="8">Energy transducer TonB</fullName>
    </submittedName>
</protein>
<name>A0ABX7GW66_9GAMM</name>
<gene>
    <name evidence="8" type="ORF">ISN74_04620</name>
</gene>
<dbReference type="SUPFAM" id="SSF74653">
    <property type="entry name" value="TolA/TonB C-terminal domain"/>
    <property type="match status" value="1"/>
</dbReference>
<dbReference type="Proteomes" id="UP000663181">
    <property type="component" value="Chromosome"/>
</dbReference>
<evidence type="ECO:0000256" key="3">
    <source>
        <dbReference type="ARBA" id="ARBA00022989"/>
    </source>
</evidence>
<dbReference type="RefSeq" id="WP_188797834.1">
    <property type="nucleotide sequence ID" value="NZ_BMIZ01000001.1"/>
</dbReference>
<sequence>MISRQPCNAWRRRLSYVALTALLASSTVIAQTSDPAHAGSTHGPMQGIPFNASMQPHCPPDAIKNHEQGLVILKVLVRTDGTARQVTIDSDSTKASPELAKVASDAAIKWHFSPRMENGKTVEAWTKVPVLFSLTQLPPHPPGPPPHGLSPHDPSPDGPMPPPPPGADMPPPPGDGGPSQPSSSSF</sequence>
<keyword evidence="3" id="KW-1133">Transmembrane helix</keyword>
<keyword evidence="2" id="KW-0812">Transmembrane</keyword>
<dbReference type="Pfam" id="PF03544">
    <property type="entry name" value="TonB_C"/>
    <property type="match status" value="1"/>
</dbReference>
<feature type="compositionally biased region" description="Pro residues" evidence="5">
    <location>
        <begin position="156"/>
        <end position="175"/>
    </location>
</feature>
<dbReference type="InterPro" id="IPR006260">
    <property type="entry name" value="TonB/TolA_C"/>
</dbReference>
<reference evidence="8 9" key="1">
    <citation type="submission" date="2020-10" db="EMBL/GenBank/DDBJ databases">
        <title>Phylogeny of dyella-like bacteria.</title>
        <authorList>
            <person name="Fu J."/>
        </authorList>
    </citation>
    <scope>NUCLEOTIDE SEQUENCE [LARGE SCALE GENOMIC DNA]</scope>
    <source>
        <strain evidence="8 9">DHOB09</strain>
    </source>
</reference>
<keyword evidence="9" id="KW-1185">Reference proteome</keyword>
<evidence type="ECO:0000313" key="9">
    <source>
        <dbReference type="Proteomes" id="UP000663181"/>
    </source>
</evidence>
<organism evidence="8 9">
    <name type="scientific">Dyella caseinilytica</name>
    <dbReference type="NCBI Taxonomy" id="1849581"/>
    <lineage>
        <taxon>Bacteria</taxon>
        <taxon>Pseudomonadati</taxon>
        <taxon>Pseudomonadota</taxon>
        <taxon>Gammaproteobacteria</taxon>
        <taxon>Lysobacterales</taxon>
        <taxon>Rhodanobacteraceae</taxon>
        <taxon>Dyella</taxon>
    </lineage>
</organism>
<dbReference type="NCBIfam" id="TIGR01352">
    <property type="entry name" value="tonB_Cterm"/>
    <property type="match status" value="1"/>
</dbReference>
<evidence type="ECO:0000313" key="8">
    <source>
        <dbReference type="EMBL" id="QRN54647.1"/>
    </source>
</evidence>